<comment type="caution">
    <text evidence="2">The sequence shown here is derived from an EMBL/GenBank/DDBJ whole genome shotgun (WGS) entry which is preliminary data.</text>
</comment>
<dbReference type="RefSeq" id="WP_184492747.1">
    <property type="nucleotide sequence ID" value="NZ_JACIJO010000001.1"/>
</dbReference>
<proteinExistence type="predicted"/>
<dbReference type="EMBL" id="JACIJO010000001">
    <property type="protein sequence ID" value="MBB6324792.1"/>
    <property type="molecule type" value="Genomic_DNA"/>
</dbReference>
<gene>
    <name evidence="2" type="ORF">FHS59_000407</name>
</gene>
<protein>
    <submittedName>
        <fullName evidence="2">Uncharacterized protein</fullName>
    </submittedName>
</protein>
<feature type="region of interest" description="Disordered" evidence="1">
    <location>
        <begin position="1"/>
        <end position="20"/>
    </location>
</feature>
<keyword evidence="3" id="KW-1185">Reference proteome</keyword>
<name>A0A841MA24_9BACT</name>
<reference evidence="2 3" key="1">
    <citation type="submission" date="2020-08" db="EMBL/GenBank/DDBJ databases">
        <title>Genomic Encyclopedia of Type Strains, Phase IV (KMG-IV): sequencing the most valuable type-strain genomes for metagenomic binning, comparative biology and taxonomic classification.</title>
        <authorList>
            <person name="Goeker M."/>
        </authorList>
    </citation>
    <scope>NUCLEOTIDE SEQUENCE [LARGE SCALE GENOMIC DNA]</scope>
    <source>
        <strain evidence="2 3">DSM 102044</strain>
    </source>
</reference>
<sequence length="316" mass="37531">MTKKYQKELNTTPNDESDLTDYEENFIRTPVYGPYENDSLFDTYHGFEFFETEYIDKSIEEFNRFVIKKCKIPVNDYDKIEKGILAFTNSSTKIHRDSALLYKSLVKAYPDILLNKYNESDESIKQLVKENYFEALERFDSIKFTDDELIPGTSLRIYQKSAEAITLKKLKRWVEYCVLKDGDNAWAPKLERILIYRGINNKSYYKRIKNTKDFLSLYKSLDDDFPFFERNLLTSYTLSPNLAEQFMVGNPKDKSERRVFVEGHTEIIESRMFTSFLVSPNFRDAQYEIICLPDERKLKIRTDFDNEIHANYTIYN</sequence>
<evidence type="ECO:0000313" key="2">
    <source>
        <dbReference type="EMBL" id="MBB6324792.1"/>
    </source>
</evidence>
<evidence type="ECO:0000313" key="3">
    <source>
        <dbReference type="Proteomes" id="UP000588604"/>
    </source>
</evidence>
<accession>A0A841MA24</accession>
<organism evidence="2 3">
    <name type="scientific">Algoriphagus iocasae</name>
    <dbReference type="NCBI Taxonomy" id="1836499"/>
    <lineage>
        <taxon>Bacteria</taxon>
        <taxon>Pseudomonadati</taxon>
        <taxon>Bacteroidota</taxon>
        <taxon>Cytophagia</taxon>
        <taxon>Cytophagales</taxon>
        <taxon>Cyclobacteriaceae</taxon>
        <taxon>Algoriphagus</taxon>
    </lineage>
</organism>
<dbReference type="Proteomes" id="UP000588604">
    <property type="component" value="Unassembled WGS sequence"/>
</dbReference>
<dbReference type="AlphaFoldDB" id="A0A841MA24"/>
<evidence type="ECO:0000256" key="1">
    <source>
        <dbReference type="SAM" id="MobiDB-lite"/>
    </source>
</evidence>